<protein>
    <recommendedName>
        <fullName evidence="1">PEHE domain-containing protein</fullName>
    </recommendedName>
</protein>
<dbReference type="InterPro" id="IPR026711">
    <property type="entry name" value="Msl-1"/>
</dbReference>
<reference evidence="3" key="1">
    <citation type="submission" date="2003-08" db="EMBL/GenBank/DDBJ databases">
        <authorList>
            <person name="Birren B."/>
            <person name="Nusbaum C."/>
            <person name="Abebe A."/>
            <person name="Abouelleil A."/>
            <person name="Adekoya E."/>
            <person name="Ait-zahra M."/>
            <person name="Allen N."/>
            <person name="Allen T."/>
            <person name="An P."/>
            <person name="Anderson M."/>
            <person name="Anderson S."/>
            <person name="Arachchi H."/>
            <person name="Armbruster J."/>
            <person name="Bachantsang P."/>
            <person name="Baldwin J."/>
            <person name="Barry A."/>
            <person name="Bayul T."/>
            <person name="Blitshsteyn B."/>
            <person name="Bloom T."/>
            <person name="Blye J."/>
            <person name="Boguslavskiy L."/>
            <person name="Borowsky M."/>
            <person name="Boukhgalter B."/>
            <person name="Brunache A."/>
            <person name="Butler J."/>
            <person name="Calixte N."/>
            <person name="Calvo S."/>
            <person name="Camarata J."/>
            <person name="Campo K."/>
            <person name="Chang J."/>
            <person name="Cheshatsang Y."/>
            <person name="Citroen M."/>
            <person name="Collymore A."/>
            <person name="Considine T."/>
            <person name="Cook A."/>
            <person name="Cooke P."/>
            <person name="Corum B."/>
            <person name="Cuomo C."/>
            <person name="David R."/>
            <person name="Dawoe T."/>
            <person name="Degray S."/>
            <person name="Dodge S."/>
            <person name="Dooley K."/>
            <person name="Dorje P."/>
            <person name="Dorjee K."/>
            <person name="Dorris L."/>
            <person name="Duffey N."/>
            <person name="Dupes A."/>
            <person name="Elkins T."/>
            <person name="Engels R."/>
            <person name="Erickson J."/>
            <person name="Farina A."/>
            <person name="Faro S."/>
            <person name="Ferreira P."/>
            <person name="Fischer H."/>
            <person name="Fitzgerald M."/>
            <person name="Foley K."/>
            <person name="Gage D."/>
            <person name="Galagan J."/>
            <person name="Gearin G."/>
            <person name="Gnerre S."/>
            <person name="Gnirke A."/>
            <person name="Goyette A."/>
            <person name="Graham J."/>
            <person name="Grandbois E."/>
            <person name="Gyaltsen K."/>
            <person name="Hafez N."/>
            <person name="Hagopian D."/>
            <person name="Hagos B."/>
            <person name="Hall J."/>
            <person name="Hatcher B."/>
            <person name="Heller A."/>
            <person name="Higgins H."/>
            <person name="Honan T."/>
            <person name="Horn A."/>
            <person name="Houde N."/>
            <person name="Hughes L."/>
            <person name="Hulme W."/>
            <person name="Husby E."/>
            <person name="Iliev I."/>
            <person name="Jaffe D."/>
            <person name="Jones C."/>
            <person name="Kamal M."/>
            <person name="Kamat A."/>
            <person name="Kamvysselis M."/>
            <person name="Karlsson E."/>
            <person name="Kells C."/>
            <person name="Kieu A."/>
            <person name="Kisner P."/>
            <person name="Kodira C."/>
            <person name="Kulbokas E."/>
            <person name="Labutti K."/>
            <person name="Lama D."/>
            <person name="Landers T."/>
            <person name="Leger J."/>
            <person name="Levine S."/>
            <person name="Lewis D."/>
            <person name="Lewis T."/>
            <person name="Lindblad-toh K."/>
            <person name="Liu X."/>
            <person name="Lokyitsang T."/>
            <person name="Lokyitsang Y."/>
            <person name="Lucien O."/>
            <person name="Lui A."/>
            <person name="Ma L.J."/>
            <person name="Mabbitt R."/>
            <person name="Macdonald J."/>
            <person name="Maclean C."/>
            <person name="Major J."/>
            <person name="Manning J."/>
            <person name="Marabella R."/>
            <person name="Maru K."/>
            <person name="Matthews C."/>
            <person name="Mauceli E."/>
            <person name="Mccarthy M."/>
            <person name="Mcdonough S."/>
            <person name="Mcghee T."/>
            <person name="Meldrim J."/>
            <person name="Meneus L."/>
            <person name="Mesirov J."/>
            <person name="Mihalev A."/>
            <person name="Mihova T."/>
            <person name="Mikkelsen T."/>
            <person name="Mlenga V."/>
            <person name="Moru K."/>
            <person name="Mozes J."/>
            <person name="Mulrain L."/>
            <person name="Munson G."/>
            <person name="Naylor J."/>
            <person name="Newes C."/>
            <person name="Nguyen C."/>
            <person name="Nguyen N."/>
            <person name="Nguyen T."/>
            <person name="Nicol R."/>
            <person name="Nielsen C."/>
            <person name="Nizzari M."/>
            <person name="Norbu C."/>
            <person name="Norbu N."/>
            <person name="O'donnell P."/>
            <person name="Okoawo O."/>
            <person name="O'leary S."/>
            <person name="Omotosho B."/>
            <person name="O'neill K."/>
            <person name="Osman S."/>
            <person name="Parker S."/>
            <person name="Perrin D."/>
            <person name="Phunkhang P."/>
            <person name="Piqani B."/>
            <person name="Purcell S."/>
            <person name="Rachupka T."/>
            <person name="Ramasamy U."/>
            <person name="Rameau R."/>
            <person name="Ray V."/>
            <person name="Raymond C."/>
            <person name="Retta R."/>
            <person name="Richardson S."/>
            <person name="Rise C."/>
            <person name="Rodriguez J."/>
            <person name="Rogers J."/>
            <person name="Rogov P."/>
            <person name="Rutman M."/>
            <person name="Schupbach R."/>
            <person name="Seaman C."/>
            <person name="Settipalli S."/>
            <person name="Sharpe T."/>
            <person name="Sheridan J."/>
            <person name="Sherpa N."/>
            <person name="Shi J."/>
            <person name="Smirnov S."/>
            <person name="Smith C."/>
            <person name="Sougnez C."/>
            <person name="Spencer B."/>
            <person name="Stalker J."/>
            <person name="Stange-thomann N."/>
            <person name="Stavropoulos S."/>
            <person name="Stetson K."/>
            <person name="Stone C."/>
            <person name="Stone S."/>
            <person name="Stubbs M."/>
            <person name="Talamas J."/>
            <person name="Tchuinga P."/>
            <person name="Tenzing P."/>
            <person name="Tesfaye S."/>
            <person name="Theodore J."/>
            <person name="Thoulutsang Y."/>
            <person name="Topham K."/>
            <person name="Towey S."/>
            <person name="Tsamla T."/>
            <person name="Tsomo N."/>
            <person name="Vallee D."/>
            <person name="Vassiliev H."/>
            <person name="Venkataraman V."/>
            <person name="Vinson J."/>
            <person name="Vo A."/>
            <person name="Wade C."/>
            <person name="Wang S."/>
            <person name="Wangchuk T."/>
            <person name="Wangdi T."/>
            <person name="Whittaker C."/>
            <person name="Wilkinson J."/>
            <person name="Wu Y."/>
            <person name="Wyman D."/>
            <person name="Yadav S."/>
            <person name="Yang S."/>
            <person name="Yang X."/>
            <person name="Yeager S."/>
            <person name="Yee E."/>
            <person name="Young G."/>
            <person name="Zainoun J."/>
            <person name="Zembeck L."/>
            <person name="Zimmer A."/>
            <person name="Zody M."/>
            <person name="Lander E."/>
        </authorList>
    </citation>
    <scope>NUCLEOTIDE SEQUENCE [LARGE SCALE GENOMIC DNA]</scope>
</reference>
<evidence type="ECO:0000313" key="3">
    <source>
        <dbReference type="Proteomes" id="UP000007875"/>
    </source>
</evidence>
<dbReference type="PROSITE" id="PS52052">
    <property type="entry name" value="PEHE"/>
    <property type="match status" value="1"/>
</dbReference>
<keyword evidence="3" id="KW-1185">Reference proteome</keyword>
<proteinExistence type="predicted"/>
<dbReference type="InterPro" id="IPR029332">
    <property type="entry name" value="PEHE_dom"/>
</dbReference>
<dbReference type="Ensembl" id="ENSCSAVT00000000203.1">
    <property type="protein sequence ID" value="ENSCSAVP00000000201.1"/>
    <property type="gene ID" value="ENSCSAVG00000000117.1"/>
</dbReference>
<sequence>MLKINAVCKTEAGEDNNKVTVPPILLTKHCYYKRLSPYQCNSPWRIEWDIYRDDGSMLNIPTWRENKILPLEGSSEDNPVELTDDDCYNKRHNKFEIAEKRRKRWDIQRIREFRYNEKLRQKIVKQNGNKDDPVESFTPFLFEIDALAVENSLPVNVFGHCLPQLSVQEFSLR</sequence>
<dbReference type="SMART" id="SM01300">
    <property type="entry name" value="PEHE"/>
    <property type="match status" value="1"/>
</dbReference>
<dbReference type="GO" id="GO:0072487">
    <property type="term" value="C:MSL complex"/>
    <property type="evidence" value="ECO:0007669"/>
    <property type="project" value="InterPro"/>
</dbReference>
<dbReference type="OMA" id="WRIEWDI"/>
<dbReference type="STRING" id="51511.ENSCSAVP00000000201"/>
<dbReference type="eggNOG" id="ENOG502QQ0S">
    <property type="taxonomic scope" value="Eukaryota"/>
</dbReference>
<name>H2Y4F3_CIOSA</name>
<evidence type="ECO:0000313" key="2">
    <source>
        <dbReference type="Ensembl" id="ENSCSAVP00000000201.1"/>
    </source>
</evidence>
<dbReference type="GeneTree" id="ENSGT00390000018292"/>
<accession>H2Y4F3</accession>
<organism evidence="2 3">
    <name type="scientific">Ciona savignyi</name>
    <name type="common">Pacific transparent sea squirt</name>
    <dbReference type="NCBI Taxonomy" id="51511"/>
    <lineage>
        <taxon>Eukaryota</taxon>
        <taxon>Metazoa</taxon>
        <taxon>Chordata</taxon>
        <taxon>Tunicata</taxon>
        <taxon>Ascidiacea</taxon>
        <taxon>Phlebobranchia</taxon>
        <taxon>Cionidae</taxon>
        <taxon>Ciona</taxon>
    </lineage>
</organism>
<dbReference type="GO" id="GO:0003682">
    <property type="term" value="F:chromatin binding"/>
    <property type="evidence" value="ECO:0007669"/>
    <property type="project" value="TreeGrafter"/>
</dbReference>
<dbReference type="PANTHER" id="PTHR21656">
    <property type="entry name" value="MALE-SPECIFIC LETHAL-1 PROTEIN"/>
    <property type="match status" value="1"/>
</dbReference>
<dbReference type="Proteomes" id="UP000007875">
    <property type="component" value="Unassembled WGS sequence"/>
</dbReference>
<feature type="domain" description="PEHE" evidence="1">
    <location>
        <begin position="57"/>
        <end position="173"/>
    </location>
</feature>
<reference evidence="2" key="3">
    <citation type="submission" date="2025-09" db="UniProtKB">
        <authorList>
            <consortium name="Ensembl"/>
        </authorList>
    </citation>
    <scope>IDENTIFICATION</scope>
</reference>
<dbReference type="AlphaFoldDB" id="H2Y4F3"/>
<dbReference type="PANTHER" id="PTHR21656:SF2">
    <property type="entry name" value="MALE-SPECIFIC LETHAL 1 HOMOLOG"/>
    <property type="match status" value="1"/>
</dbReference>
<dbReference type="HOGENOM" id="CLU_1547023_0_0_1"/>
<dbReference type="Gene3D" id="6.10.250.2000">
    <property type="match status" value="1"/>
</dbReference>
<evidence type="ECO:0000259" key="1">
    <source>
        <dbReference type="PROSITE" id="PS52052"/>
    </source>
</evidence>
<reference evidence="2" key="2">
    <citation type="submission" date="2025-08" db="UniProtKB">
        <authorList>
            <consortium name="Ensembl"/>
        </authorList>
    </citation>
    <scope>IDENTIFICATION</scope>
</reference>
<dbReference type="InParanoid" id="H2Y4F3"/>
<dbReference type="Pfam" id="PF15275">
    <property type="entry name" value="PEHE"/>
    <property type="match status" value="1"/>
</dbReference>